<keyword evidence="2" id="KW-0378">Hydrolase</keyword>
<dbReference type="GO" id="GO:0016787">
    <property type="term" value="F:hydrolase activity"/>
    <property type="evidence" value="ECO:0007669"/>
    <property type="project" value="UniProtKB-KW"/>
</dbReference>
<organism evidence="2 3">
    <name type="scientific">Pseudonocardia eucalypti</name>
    <dbReference type="NCBI Taxonomy" id="648755"/>
    <lineage>
        <taxon>Bacteria</taxon>
        <taxon>Bacillati</taxon>
        <taxon>Actinomycetota</taxon>
        <taxon>Actinomycetes</taxon>
        <taxon>Pseudonocardiales</taxon>
        <taxon>Pseudonocardiaceae</taxon>
        <taxon>Pseudonocardia</taxon>
    </lineage>
</organism>
<feature type="domain" description="AB hydrolase-1" evidence="1">
    <location>
        <begin position="20"/>
        <end position="273"/>
    </location>
</feature>
<evidence type="ECO:0000259" key="1">
    <source>
        <dbReference type="Pfam" id="PF00561"/>
    </source>
</evidence>
<accession>A0ABP9PWZ6</accession>
<keyword evidence="3" id="KW-1185">Reference proteome</keyword>
<gene>
    <name evidence="2" type="ORF">GCM10023321_18910</name>
</gene>
<reference evidence="3" key="1">
    <citation type="journal article" date="2019" name="Int. J. Syst. Evol. Microbiol.">
        <title>The Global Catalogue of Microorganisms (GCM) 10K type strain sequencing project: providing services to taxonomists for standard genome sequencing and annotation.</title>
        <authorList>
            <consortium name="The Broad Institute Genomics Platform"/>
            <consortium name="The Broad Institute Genome Sequencing Center for Infectious Disease"/>
            <person name="Wu L."/>
            <person name="Ma J."/>
        </authorList>
    </citation>
    <scope>NUCLEOTIDE SEQUENCE [LARGE SCALE GENOMIC DNA]</scope>
    <source>
        <strain evidence="3">JCM 18303</strain>
    </source>
</reference>
<dbReference type="SUPFAM" id="SSF53474">
    <property type="entry name" value="alpha/beta-Hydrolases"/>
    <property type="match status" value="1"/>
</dbReference>
<proteinExistence type="predicted"/>
<dbReference type="InterPro" id="IPR029058">
    <property type="entry name" value="AB_hydrolase_fold"/>
</dbReference>
<dbReference type="Gene3D" id="3.40.50.1820">
    <property type="entry name" value="alpha/beta hydrolase"/>
    <property type="match status" value="1"/>
</dbReference>
<dbReference type="PANTHER" id="PTHR43798">
    <property type="entry name" value="MONOACYLGLYCEROL LIPASE"/>
    <property type="match status" value="1"/>
</dbReference>
<dbReference type="Proteomes" id="UP001428817">
    <property type="component" value="Unassembled WGS sequence"/>
</dbReference>
<protein>
    <submittedName>
        <fullName evidence="2">Alpha/beta hydrolase</fullName>
    </submittedName>
</protein>
<sequence>MLSESVDGFRLAYDRTGSGPAVVLLHGWPGDRTDYRDVVPLLAGAAELVVPDLRGFGESDKHVADPAERYGAAAQARAVAALIEQLGLDRPVVAGYDVGSRVGRTLGATRPDLVRALVLSPPMPGVGRRMLDQGPQREFWYQAFHQLELAERLVDGKPEAVRDYLEHFWTHWSGPSFQLGDERLDHLVSRYGAPGAFTASIQWYRAGSGAVATALAETAPDPAQRIAVPTTVLWPDHDPLFPRAWSDRLDEYFADATLRPLDGVGHFLPVEAPAEVAGAVLERLPAGDQ</sequence>
<dbReference type="PRINTS" id="PR00412">
    <property type="entry name" value="EPOXHYDRLASE"/>
</dbReference>
<evidence type="ECO:0000313" key="3">
    <source>
        <dbReference type="Proteomes" id="UP001428817"/>
    </source>
</evidence>
<dbReference type="InterPro" id="IPR050266">
    <property type="entry name" value="AB_hydrolase_sf"/>
</dbReference>
<dbReference type="PANTHER" id="PTHR43798:SF33">
    <property type="entry name" value="HYDROLASE, PUTATIVE (AFU_ORTHOLOGUE AFUA_2G14860)-RELATED"/>
    <property type="match status" value="1"/>
</dbReference>
<dbReference type="InterPro" id="IPR000073">
    <property type="entry name" value="AB_hydrolase_1"/>
</dbReference>
<comment type="caution">
    <text evidence="2">The sequence shown here is derived from an EMBL/GenBank/DDBJ whole genome shotgun (WGS) entry which is preliminary data.</text>
</comment>
<dbReference type="Pfam" id="PF00561">
    <property type="entry name" value="Abhydrolase_1"/>
    <property type="match status" value="1"/>
</dbReference>
<name>A0ABP9PWZ6_9PSEU</name>
<evidence type="ECO:0000313" key="2">
    <source>
        <dbReference type="EMBL" id="GAA5151594.1"/>
    </source>
</evidence>
<dbReference type="EMBL" id="BAABJP010000007">
    <property type="protein sequence ID" value="GAA5151594.1"/>
    <property type="molecule type" value="Genomic_DNA"/>
</dbReference>
<dbReference type="InterPro" id="IPR000639">
    <property type="entry name" value="Epox_hydrolase-like"/>
</dbReference>
<dbReference type="RefSeq" id="WP_185066649.1">
    <property type="nucleotide sequence ID" value="NZ_BAABJP010000007.1"/>
</dbReference>